<name>A0A2V3ISY8_9FLOR</name>
<organism evidence="1 2">
    <name type="scientific">Gracilariopsis chorda</name>
    <dbReference type="NCBI Taxonomy" id="448386"/>
    <lineage>
        <taxon>Eukaryota</taxon>
        <taxon>Rhodophyta</taxon>
        <taxon>Florideophyceae</taxon>
        <taxon>Rhodymeniophycidae</taxon>
        <taxon>Gracilariales</taxon>
        <taxon>Gracilariaceae</taxon>
        <taxon>Gracilariopsis</taxon>
    </lineage>
</organism>
<accession>A0A2V3ISY8</accession>
<dbReference type="Gene3D" id="2.130.10.10">
    <property type="entry name" value="YVTN repeat-like/Quinoprotein amine dehydrogenase"/>
    <property type="match status" value="1"/>
</dbReference>
<proteinExistence type="predicted"/>
<sequence length="426" mass="47679">MALRALKARELGEPLSNKVTLRIELKCLAHLRMQNKWTTRFVPITPATRDYIVQVSPSQDGALLAVASSNGRIEIHEPEDSDSMRLSLFSSAWSRIAACTFSRSPHDTILVAHENGNVHLYDLNTCENSTATRAFKQEAAKRHVSDILSLDKNVFAVARDDFVFLYDSRLRSSAACTAQTRVGKDAAFVGEDLELYVASQGVISLYDRRRLRAPSKLISMERKESPCVLRREISESGRLNMLRMLPGAPQGHLFYHAVNGTTGHVDILGSGQEHIKVSRQVERPPLPAPNPDDPGLQEYGTLEQSFSLQIYGTQEQSLEPSWYVRRRLGDVVRAAHGSGWIAIFPHLYKPAFEVVLFGHGSAMQSFEREMDYQASCMQTVGGTLRRIVVGGIDNQVDTLAVDTSRRPKQIRCLTSSSRWAQRWRAT</sequence>
<dbReference type="EMBL" id="NBIV01000066">
    <property type="protein sequence ID" value="PXF45236.1"/>
    <property type="molecule type" value="Genomic_DNA"/>
</dbReference>
<dbReference type="InterPro" id="IPR036322">
    <property type="entry name" value="WD40_repeat_dom_sf"/>
</dbReference>
<dbReference type="OrthoDB" id="5127at2759"/>
<dbReference type="SUPFAM" id="SSF50978">
    <property type="entry name" value="WD40 repeat-like"/>
    <property type="match status" value="1"/>
</dbReference>
<dbReference type="AlphaFoldDB" id="A0A2V3ISY8"/>
<dbReference type="InterPro" id="IPR015943">
    <property type="entry name" value="WD40/YVTN_repeat-like_dom_sf"/>
</dbReference>
<gene>
    <name evidence="1" type="ORF">BWQ96_05002</name>
</gene>
<keyword evidence="2" id="KW-1185">Reference proteome</keyword>
<comment type="caution">
    <text evidence="1">The sequence shown here is derived from an EMBL/GenBank/DDBJ whole genome shotgun (WGS) entry which is preliminary data.</text>
</comment>
<dbReference type="Proteomes" id="UP000247409">
    <property type="component" value="Unassembled WGS sequence"/>
</dbReference>
<evidence type="ECO:0000313" key="2">
    <source>
        <dbReference type="Proteomes" id="UP000247409"/>
    </source>
</evidence>
<protein>
    <submittedName>
        <fullName evidence="1">Uncharacterized protein</fullName>
    </submittedName>
</protein>
<reference evidence="1 2" key="1">
    <citation type="journal article" date="2018" name="Mol. Biol. Evol.">
        <title>Analysis of the draft genome of the red seaweed Gracilariopsis chorda provides insights into genome size evolution in Rhodophyta.</title>
        <authorList>
            <person name="Lee J."/>
            <person name="Yang E.C."/>
            <person name="Graf L."/>
            <person name="Yang J.H."/>
            <person name="Qiu H."/>
            <person name="Zel Zion U."/>
            <person name="Chan C.X."/>
            <person name="Stephens T.G."/>
            <person name="Weber A.P.M."/>
            <person name="Boo G.H."/>
            <person name="Boo S.M."/>
            <person name="Kim K.M."/>
            <person name="Shin Y."/>
            <person name="Jung M."/>
            <person name="Lee S.J."/>
            <person name="Yim H.S."/>
            <person name="Lee J.H."/>
            <person name="Bhattacharya D."/>
            <person name="Yoon H.S."/>
        </authorList>
    </citation>
    <scope>NUCLEOTIDE SEQUENCE [LARGE SCALE GENOMIC DNA]</scope>
    <source>
        <strain evidence="1 2">SKKU-2015</strain>
        <tissue evidence="1">Whole body</tissue>
    </source>
</reference>
<evidence type="ECO:0000313" key="1">
    <source>
        <dbReference type="EMBL" id="PXF45236.1"/>
    </source>
</evidence>